<feature type="signal peptide" evidence="1">
    <location>
        <begin position="1"/>
        <end position="18"/>
    </location>
</feature>
<proteinExistence type="predicted"/>
<dbReference type="InterPro" id="IPR022376">
    <property type="entry name" value="PQQ_CXXCW"/>
</dbReference>
<dbReference type="NCBIfam" id="TIGR03865">
    <property type="entry name" value="PQQ_CXXCW"/>
    <property type="match status" value="1"/>
</dbReference>
<evidence type="ECO:0000259" key="2">
    <source>
        <dbReference type="PROSITE" id="PS50206"/>
    </source>
</evidence>
<feature type="domain" description="Rhodanese" evidence="2">
    <location>
        <begin position="88"/>
        <end position="171"/>
    </location>
</feature>
<gene>
    <name evidence="3" type="ORF">CLV74_1157</name>
</gene>
<dbReference type="OrthoDB" id="176845at2"/>
<dbReference type="SUPFAM" id="SSF52821">
    <property type="entry name" value="Rhodanese/Cell cycle control phosphatase"/>
    <property type="match status" value="1"/>
</dbReference>
<name>A0A2T0WFV8_9RHOB</name>
<dbReference type="Proteomes" id="UP000238392">
    <property type="component" value="Unassembled WGS sequence"/>
</dbReference>
<evidence type="ECO:0000313" key="4">
    <source>
        <dbReference type="Proteomes" id="UP000238392"/>
    </source>
</evidence>
<keyword evidence="1" id="KW-0732">Signal</keyword>
<dbReference type="InterPro" id="IPR036873">
    <property type="entry name" value="Rhodanese-like_dom_sf"/>
</dbReference>
<dbReference type="Pfam" id="PF00581">
    <property type="entry name" value="Rhodanese"/>
    <property type="match status" value="1"/>
</dbReference>
<accession>A0A2T0WFV8</accession>
<evidence type="ECO:0000256" key="1">
    <source>
        <dbReference type="SAM" id="SignalP"/>
    </source>
</evidence>
<dbReference type="EMBL" id="PVTQ01000015">
    <property type="protein sequence ID" value="PRY85555.1"/>
    <property type="molecule type" value="Genomic_DNA"/>
</dbReference>
<protein>
    <submittedName>
        <fullName evidence="3">PQQ-dependent catabolism-associated CXXCW motif protein</fullName>
    </submittedName>
</protein>
<organism evidence="3 4">
    <name type="scientific">Donghicola tyrosinivorans</name>
    <dbReference type="NCBI Taxonomy" id="1652492"/>
    <lineage>
        <taxon>Bacteria</taxon>
        <taxon>Pseudomonadati</taxon>
        <taxon>Pseudomonadota</taxon>
        <taxon>Alphaproteobacteria</taxon>
        <taxon>Rhodobacterales</taxon>
        <taxon>Roseobacteraceae</taxon>
        <taxon>Donghicola</taxon>
    </lineage>
</organism>
<keyword evidence="4" id="KW-1185">Reference proteome</keyword>
<dbReference type="AlphaFoldDB" id="A0A2T0WFV8"/>
<dbReference type="Gene3D" id="3.40.250.10">
    <property type="entry name" value="Rhodanese-like domain"/>
    <property type="match status" value="1"/>
</dbReference>
<dbReference type="InterPro" id="IPR001763">
    <property type="entry name" value="Rhodanese-like_dom"/>
</dbReference>
<sequence>MSWLRAAFLVALPAAAMGAEPEPEGYRLDAYRGAVPKTLAGGTVVDTATAYQLWESGGAAFVDVLPQAPKPDNLPAGTLWRDKPRHSIPGAIWLPNTGYGDLADVTLDYFLNALAQVTDDDPAHPLLFFCLEECWMSWNAAKRALAEGYTTVYWYPDGTDGWAFENYPLEQLHPFPISDPQ</sequence>
<reference evidence="3 4" key="1">
    <citation type="submission" date="2018-03" db="EMBL/GenBank/DDBJ databases">
        <title>Genomic Encyclopedia of Archaeal and Bacterial Type Strains, Phase II (KMG-II): from individual species to whole genera.</title>
        <authorList>
            <person name="Goeker M."/>
        </authorList>
    </citation>
    <scope>NUCLEOTIDE SEQUENCE [LARGE SCALE GENOMIC DNA]</scope>
    <source>
        <strain evidence="3 4">DSM 100212</strain>
    </source>
</reference>
<dbReference type="RefSeq" id="WP_106267315.1">
    <property type="nucleotide sequence ID" value="NZ_PVTQ01000015.1"/>
</dbReference>
<feature type="chain" id="PRO_5015721393" evidence="1">
    <location>
        <begin position="19"/>
        <end position="181"/>
    </location>
</feature>
<comment type="caution">
    <text evidence="3">The sequence shown here is derived from an EMBL/GenBank/DDBJ whole genome shotgun (WGS) entry which is preliminary data.</text>
</comment>
<evidence type="ECO:0000313" key="3">
    <source>
        <dbReference type="EMBL" id="PRY85555.1"/>
    </source>
</evidence>
<dbReference type="PROSITE" id="PS50206">
    <property type="entry name" value="RHODANESE_3"/>
    <property type="match status" value="1"/>
</dbReference>
<dbReference type="CDD" id="cd00158">
    <property type="entry name" value="RHOD"/>
    <property type="match status" value="1"/>
</dbReference>